<dbReference type="Proteomes" id="UP001632038">
    <property type="component" value="Unassembled WGS sequence"/>
</dbReference>
<dbReference type="PANTHER" id="PTHR48031">
    <property type="entry name" value="SRA STEM-LOOP-INTERACTING RNA-BINDING PROTEIN, MITOCHONDRIAL"/>
    <property type="match status" value="1"/>
</dbReference>
<keyword evidence="1" id="KW-0694">RNA-binding</keyword>
<evidence type="ECO:0000313" key="3">
    <source>
        <dbReference type="EMBL" id="KAL3649991.1"/>
    </source>
</evidence>
<dbReference type="EMBL" id="JAVIJP010000007">
    <property type="protein sequence ID" value="KAL3649991.1"/>
    <property type="molecule type" value="Genomic_DNA"/>
</dbReference>
<reference evidence="4" key="1">
    <citation type="journal article" date="2024" name="IScience">
        <title>Strigolactones Initiate the Formation of Haustorium-like Structures in Castilleja.</title>
        <authorList>
            <person name="Buerger M."/>
            <person name="Peterson D."/>
            <person name="Chory J."/>
        </authorList>
    </citation>
    <scope>NUCLEOTIDE SEQUENCE [LARGE SCALE GENOMIC DNA]</scope>
</reference>
<dbReference type="GO" id="GO:0003723">
    <property type="term" value="F:RNA binding"/>
    <property type="evidence" value="ECO:0007669"/>
    <property type="project" value="UniProtKB-UniRule"/>
</dbReference>
<accession>A0ABD3EA72</accession>
<dbReference type="Pfam" id="PF16367">
    <property type="entry name" value="RRM_7"/>
    <property type="match status" value="1"/>
</dbReference>
<dbReference type="Gene3D" id="3.30.70.330">
    <property type="match status" value="1"/>
</dbReference>
<evidence type="ECO:0000256" key="1">
    <source>
        <dbReference type="PROSITE-ProRule" id="PRU00176"/>
    </source>
</evidence>
<organism evidence="3 4">
    <name type="scientific">Castilleja foliolosa</name>
    <dbReference type="NCBI Taxonomy" id="1961234"/>
    <lineage>
        <taxon>Eukaryota</taxon>
        <taxon>Viridiplantae</taxon>
        <taxon>Streptophyta</taxon>
        <taxon>Embryophyta</taxon>
        <taxon>Tracheophyta</taxon>
        <taxon>Spermatophyta</taxon>
        <taxon>Magnoliopsida</taxon>
        <taxon>eudicotyledons</taxon>
        <taxon>Gunneridae</taxon>
        <taxon>Pentapetalae</taxon>
        <taxon>asterids</taxon>
        <taxon>lamiids</taxon>
        <taxon>Lamiales</taxon>
        <taxon>Orobanchaceae</taxon>
        <taxon>Pedicularideae</taxon>
        <taxon>Castillejinae</taxon>
        <taxon>Castilleja</taxon>
    </lineage>
</organism>
<dbReference type="InterPro" id="IPR012677">
    <property type="entry name" value="Nucleotide-bd_a/b_plait_sf"/>
</dbReference>
<feature type="domain" description="RRM" evidence="2">
    <location>
        <begin position="8"/>
        <end position="38"/>
    </location>
</feature>
<name>A0ABD3EA72_9LAMI</name>
<proteinExistence type="predicted"/>
<dbReference type="InterPro" id="IPR000504">
    <property type="entry name" value="RRM_dom"/>
</dbReference>
<dbReference type="InterPro" id="IPR035979">
    <property type="entry name" value="RBD_domain_sf"/>
</dbReference>
<evidence type="ECO:0000313" key="4">
    <source>
        <dbReference type="Proteomes" id="UP001632038"/>
    </source>
</evidence>
<dbReference type="PROSITE" id="PS50102">
    <property type="entry name" value="RRM"/>
    <property type="match status" value="1"/>
</dbReference>
<dbReference type="PANTHER" id="PTHR48031:SF2">
    <property type="entry name" value="RNA-BINDING PROTEIN 4"/>
    <property type="match status" value="1"/>
</dbReference>
<sequence>MADKEQDNRIFVGGLSWDVTERQLENAFNRFGKIVDCQ</sequence>
<gene>
    <name evidence="3" type="primary">RZ1B</name>
    <name evidence="3" type="ORF">CASFOL_006394</name>
</gene>
<keyword evidence="4" id="KW-1185">Reference proteome</keyword>
<evidence type="ECO:0000259" key="2">
    <source>
        <dbReference type="PROSITE" id="PS50102"/>
    </source>
</evidence>
<dbReference type="SUPFAM" id="SSF54928">
    <property type="entry name" value="RNA-binding domain, RBD"/>
    <property type="match status" value="1"/>
</dbReference>
<comment type="caution">
    <text evidence="3">The sequence shown here is derived from an EMBL/GenBank/DDBJ whole genome shotgun (WGS) entry which is preliminary data.</text>
</comment>
<protein>
    <submittedName>
        <fullName evidence="3">Glycine-rich RNA-binding protein rz1b</fullName>
    </submittedName>
</protein>
<dbReference type="AlphaFoldDB" id="A0ABD3EA72"/>